<evidence type="ECO:0000313" key="2">
    <source>
        <dbReference type="Proteomes" id="UP000006882"/>
    </source>
</evidence>
<dbReference type="HOGENOM" id="CLU_2403716_0_0_1"/>
<keyword evidence="2" id="KW-1185">Reference proteome</keyword>
<dbReference type="EMBL" id="CM007651">
    <property type="protein sequence ID" value="ONI29288.1"/>
    <property type="molecule type" value="Genomic_DNA"/>
</dbReference>
<sequence length="93" mass="10354">MTYGGLAVRGGLVIDVADLHPLEFSKAARSSRPMSICSFLLVRCTRPTCRVFIGQMSSVCAERQHHIILCHKNFNGTLNFNKNEFVEEAQNLG</sequence>
<dbReference type="Proteomes" id="UP000006882">
    <property type="component" value="Chromosome G1"/>
</dbReference>
<gene>
    <name evidence="1" type="ORF">PRUPE_1G191300</name>
</gene>
<reference evidence="1 2" key="1">
    <citation type="journal article" date="2013" name="Nat. Genet.">
        <title>The high-quality draft genome of peach (Prunus persica) identifies unique patterns of genetic diversity, domestication and genome evolution.</title>
        <authorList>
            <consortium name="International Peach Genome Initiative"/>
            <person name="Verde I."/>
            <person name="Abbott A.G."/>
            <person name="Scalabrin S."/>
            <person name="Jung S."/>
            <person name="Shu S."/>
            <person name="Marroni F."/>
            <person name="Zhebentyayeva T."/>
            <person name="Dettori M.T."/>
            <person name="Grimwood J."/>
            <person name="Cattonaro F."/>
            <person name="Zuccolo A."/>
            <person name="Rossini L."/>
            <person name="Jenkins J."/>
            <person name="Vendramin E."/>
            <person name="Meisel L.A."/>
            <person name="Decroocq V."/>
            <person name="Sosinski B."/>
            <person name="Prochnik S."/>
            <person name="Mitros T."/>
            <person name="Policriti A."/>
            <person name="Cipriani G."/>
            <person name="Dondini L."/>
            <person name="Ficklin S."/>
            <person name="Goodstein D.M."/>
            <person name="Xuan P."/>
            <person name="Del Fabbro C."/>
            <person name="Aramini V."/>
            <person name="Copetti D."/>
            <person name="Gonzalez S."/>
            <person name="Horner D.S."/>
            <person name="Falchi R."/>
            <person name="Lucas S."/>
            <person name="Mica E."/>
            <person name="Maldonado J."/>
            <person name="Lazzari B."/>
            <person name="Bielenberg D."/>
            <person name="Pirona R."/>
            <person name="Miculan M."/>
            <person name="Barakat A."/>
            <person name="Testolin R."/>
            <person name="Stella A."/>
            <person name="Tartarini S."/>
            <person name="Tonutti P."/>
            <person name="Arus P."/>
            <person name="Orellana A."/>
            <person name="Wells C."/>
            <person name="Main D."/>
            <person name="Vizzotto G."/>
            <person name="Silva H."/>
            <person name="Salamini F."/>
            <person name="Schmutz J."/>
            <person name="Morgante M."/>
            <person name="Rokhsar D.S."/>
        </authorList>
    </citation>
    <scope>NUCLEOTIDE SEQUENCE [LARGE SCALE GENOMIC DNA]</scope>
    <source>
        <strain evidence="2">cv. Nemared</strain>
    </source>
</reference>
<name>M5XP17_PRUPE</name>
<protein>
    <submittedName>
        <fullName evidence="1">Uncharacterized protein</fullName>
    </submittedName>
</protein>
<dbReference type="Gramene" id="ONI29288">
    <property type="protein sequence ID" value="ONI29288"/>
    <property type="gene ID" value="PRUPE_1G191300"/>
</dbReference>
<dbReference type="AlphaFoldDB" id="M5XP17"/>
<organism evidence="1 2">
    <name type="scientific">Prunus persica</name>
    <name type="common">Peach</name>
    <name type="synonym">Amygdalus persica</name>
    <dbReference type="NCBI Taxonomy" id="3760"/>
    <lineage>
        <taxon>Eukaryota</taxon>
        <taxon>Viridiplantae</taxon>
        <taxon>Streptophyta</taxon>
        <taxon>Embryophyta</taxon>
        <taxon>Tracheophyta</taxon>
        <taxon>Spermatophyta</taxon>
        <taxon>Magnoliopsida</taxon>
        <taxon>eudicotyledons</taxon>
        <taxon>Gunneridae</taxon>
        <taxon>Pentapetalae</taxon>
        <taxon>rosids</taxon>
        <taxon>fabids</taxon>
        <taxon>Rosales</taxon>
        <taxon>Rosaceae</taxon>
        <taxon>Amygdaloideae</taxon>
        <taxon>Amygdaleae</taxon>
        <taxon>Prunus</taxon>
    </lineage>
</organism>
<proteinExistence type="predicted"/>
<accession>M5XP17</accession>
<evidence type="ECO:0000313" key="1">
    <source>
        <dbReference type="EMBL" id="ONI29288.1"/>
    </source>
</evidence>